<evidence type="ECO:0000256" key="2">
    <source>
        <dbReference type="ARBA" id="ARBA00004141"/>
    </source>
</evidence>
<dbReference type="CDD" id="cd00130">
    <property type="entry name" value="PAS"/>
    <property type="match status" value="1"/>
</dbReference>
<feature type="domain" description="PAS" evidence="14">
    <location>
        <begin position="244"/>
        <end position="286"/>
    </location>
</feature>
<evidence type="ECO:0000256" key="8">
    <source>
        <dbReference type="ARBA" id="ARBA00022777"/>
    </source>
</evidence>
<dbReference type="Gene3D" id="6.10.340.10">
    <property type="match status" value="1"/>
</dbReference>
<dbReference type="CDD" id="cd00082">
    <property type="entry name" value="HisKA"/>
    <property type="match status" value="1"/>
</dbReference>
<name>A0ABT5C5E3_9BACT</name>
<dbReference type="PANTHER" id="PTHR42878">
    <property type="entry name" value="TWO-COMPONENT HISTIDINE KINASE"/>
    <property type="match status" value="1"/>
</dbReference>
<keyword evidence="6" id="KW-0812">Transmembrane</keyword>
<evidence type="ECO:0000256" key="4">
    <source>
        <dbReference type="ARBA" id="ARBA00022553"/>
    </source>
</evidence>
<accession>A0ABT5C5E3</accession>
<dbReference type="Proteomes" id="UP001217485">
    <property type="component" value="Unassembled WGS sequence"/>
</dbReference>
<evidence type="ECO:0000256" key="3">
    <source>
        <dbReference type="ARBA" id="ARBA00012438"/>
    </source>
</evidence>
<dbReference type="PANTHER" id="PTHR42878:SF7">
    <property type="entry name" value="SENSOR HISTIDINE KINASE GLRK"/>
    <property type="match status" value="1"/>
</dbReference>
<keyword evidence="12" id="KW-0472">Membrane</keyword>
<dbReference type="NCBIfam" id="TIGR00229">
    <property type="entry name" value="sensory_box"/>
    <property type="match status" value="1"/>
</dbReference>
<keyword evidence="17" id="KW-1185">Reference proteome</keyword>
<proteinExistence type="predicted"/>
<dbReference type="SUPFAM" id="SSF47384">
    <property type="entry name" value="Homodimeric domain of signal transducing histidine kinase"/>
    <property type="match status" value="1"/>
</dbReference>
<dbReference type="RefSeq" id="WP_272098883.1">
    <property type="nucleotide sequence ID" value="NZ_JAQNDK010000003.1"/>
</dbReference>
<evidence type="ECO:0000256" key="9">
    <source>
        <dbReference type="ARBA" id="ARBA00022840"/>
    </source>
</evidence>
<keyword evidence="4" id="KW-0597">Phosphoprotein</keyword>
<comment type="subcellular location">
    <subcellularLocation>
        <location evidence="2">Membrane</location>
        <topology evidence="2">Multi-pass membrane protein</topology>
    </subcellularLocation>
</comment>
<dbReference type="EMBL" id="JAQNDK010000003">
    <property type="protein sequence ID" value="MDC0681639.1"/>
    <property type="molecule type" value="Genomic_DNA"/>
</dbReference>
<dbReference type="GO" id="GO:0005524">
    <property type="term" value="F:ATP binding"/>
    <property type="evidence" value="ECO:0007669"/>
    <property type="project" value="UniProtKB-KW"/>
</dbReference>
<dbReference type="InterPro" id="IPR005467">
    <property type="entry name" value="His_kinase_dom"/>
</dbReference>
<reference evidence="16 17" key="1">
    <citation type="submission" date="2023-01" db="EMBL/GenBank/DDBJ databases">
        <title>Minimal conservation of predation-associated metabolite biosynthetic gene clusters underscores biosynthetic potential of Myxococcota including descriptions for ten novel species: Archangium lansinium sp. nov., Myxococcus landrumus sp. nov., Nannocystis bai.</title>
        <authorList>
            <person name="Ahearne A."/>
            <person name="Stevens C."/>
            <person name="Dowd S."/>
        </authorList>
    </citation>
    <scope>NUCLEOTIDE SEQUENCE [LARGE SCALE GENOMIC DNA]</scope>
    <source>
        <strain evidence="16 17">WIWO2</strain>
    </source>
</reference>
<keyword evidence="5" id="KW-0808">Transferase</keyword>
<dbReference type="PROSITE" id="PS50112">
    <property type="entry name" value="PAS"/>
    <property type="match status" value="1"/>
</dbReference>
<keyword evidence="8" id="KW-0418">Kinase</keyword>
<dbReference type="CDD" id="cd00075">
    <property type="entry name" value="HATPase"/>
    <property type="match status" value="1"/>
</dbReference>
<protein>
    <recommendedName>
        <fullName evidence="3">histidine kinase</fullName>
        <ecNumber evidence="3">2.7.13.3</ecNumber>
    </recommendedName>
</protein>
<feature type="domain" description="Histidine kinase" evidence="13">
    <location>
        <begin position="377"/>
        <end position="594"/>
    </location>
</feature>
<evidence type="ECO:0000256" key="6">
    <source>
        <dbReference type="ARBA" id="ARBA00022692"/>
    </source>
</evidence>
<dbReference type="SMART" id="SM00091">
    <property type="entry name" value="PAS"/>
    <property type="match status" value="1"/>
</dbReference>
<dbReference type="SMART" id="SM00387">
    <property type="entry name" value="HATPase_c"/>
    <property type="match status" value="1"/>
</dbReference>
<dbReference type="Pfam" id="PF00512">
    <property type="entry name" value="HisKA"/>
    <property type="match status" value="1"/>
</dbReference>
<comment type="catalytic activity">
    <reaction evidence="1">
        <text>ATP + protein L-histidine = ADP + protein N-phospho-L-histidine.</text>
        <dbReference type="EC" id="2.7.13.3"/>
    </reaction>
</comment>
<dbReference type="InterPro" id="IPR035965">
    <property type="entry name" value="PAS-like_dom_sf"/>
</dbReference>
<dbReference type="Gene3D" id="3.30.565.10">
    <property type="entry name" value="Histidine kinase-like ATPase, C-terminal domain"/>
    <property type="match status" value="1"/>
</dbReference>
<keyword evidence="9 16" id="KW-0067">ATP-binding</keyword>
<dbReference type="Pfam" id="PF02518">
    <property type="entry name" value="HATPase_c"/>
    <property type="match status" value="1"/>
</dbReference>
<keyword evidence="10" id="KW-1133">Transmembrane helix</keyword>
<dbReference type="PRINTS" id="PR00344">
    <property type="entry name" value="BCTRLSENSOR"/>
</dbReference>
<sequence>MGIRSKLIAFAVGIAILAALVFDGYVLKTLGAELSAHTEANLTTRTALVTEVAARSGDLAAEAPALAAALSKVAGARVTLIDPRGAVRGDSSVAPEGLGQLETHATRDEVAEARHLGTGRSERVSKTTQMRMLYAAQRLDRPDGPWVVRVAFEPVAIDRSLSAARTRVVEGTILALALAVAAALAGARALSGRLVYLTGVAREMRADLGRRARMQGRDEIATLGGALDDLAESLELSRRELGGEGERFGAVLESMREGVLVTDEKGDITLVNPALSQLLGIRRDPVGRPPLEVLRSSSLHELLEEVALARAAATREIEIAPAAPGAAGPPGRRILLVNAAPLALPAQSRGAAGVVAVFFDVTELRRIEGLQRNFIANASHELRTPVASIRASSETLLGGALDDPEAARDFVEVIERNATRLHRLVDDLLDLSRIEGGERPLSPGTLDLSVQAEAAVALLRGRAMERDTDVKIDVAPGTLVAADPRALDQILTNLVDNAIHHTPNGSHVVVRARAANGRVVLEVEDDGPGIPPVHQARVFDRFYRVDPGRSRASGGTGLGLSIAKHLVEAMSGDITVTTGAAGGALFRMTLPSASAGAAQKK</sequence>
<dbReference type="InterPro" id="IPR003594">
    <property type="entry name" value="HATPase_dom"/>
</dbReference>
<dbReference type="SUPFAM" id="SSF55785">
    <property type="entry name" value="PYP-like sensor domain (PAS domain)"/>
    <property type="match status" value="1"/>
</dbReference>
<evidence type="ECO:0000259" key="13">
    <source>
        <dbReference type="PROSITE" id="PS50109"/>
    </source>
</evidence>
<dbReference type="Pfam" id="PF00672">
    <property type="entry name" value="HAMP"/>
    <property type="match status" value="1"/>
</dbReference>
<dbReference type="Gene3D" id="1.10.287.130">
    <property type="match status" value="1"/>
</dbReference>
<evidence type="ECO:0000259" key="15">
    <source>
        <dbReference type="PROSITE" id="PS50885"/>
    </source>
</evidence>
<organism evidence="16 17">
    <name type="scientific">Sorangium atrum</name>
    <dbReference type="NCBI Taxonomy" id="2995308"/>
    <lineage>
        <taxon>Bacteria</taxon>
        <taxon>Pseudomonadati</taxon>
        <taxon>Myxococcota</taxon>
        <taxon>Polyangia</taxon>
        <taxon>Polyangiales</taxon>
        <taxon>Polyangiaceae</taxon>
        <taxon>Sorangium</taxon>
    </lineage>
</organism>
<dbReference type="PROSITE" id="PS50109">
    <property type="entry name" value="HIS_KIN"/>
    <property type="match status" value="1"/>
</dbReference>
<comment type="caution">
    <text evidence="16">The sequence shown here is derived from an EMBL/GenBank/DDBJ whole genome shotgun (WGS) entry which is preliminary data.</text>
</comment>
<evidence type="ECO:0000313" key="17">
    <source>
        <dbReference type="Proteomes" id="UP001217485"/>
    </source>
</evidence>
<dbReference type="InterPro" id="IPR036890">
    <property type="entry name" value="HATPase_C_sf"/>
</dbReference>
<feature type="domain" description="HAMP" evidence="15">
    <location>
        <begin position="188"/>
        <end position="239"/>
    </location>
</feature>
<dbReference type="Pfam" id="PF00989">
    <property type="entry name" value="PAS"/>
    <property type="match status" value="1"/>
</dbReference>
<dbReference type="InterPro" id="IPR013767">
    <property type="entry name" value="PAS_fold"/>
</dbReference>
<dbReference type="InterPro" id="IPR003660">
    <property type="entry name" value="HAMP_dom"/>
</dbReference>
<keyword evidence="11" id="KW-0902">Two-component regulatory system</keyword>
<evidence type="ECO:0000256" key="11">
    <source>
        <dbReference type="ARBA" id="ARBA00023012"/>
    </source>
</evidence>
<evidence type="ECO:0000256" key="10">
    <source>
        <dbReference type="ARBA" id="ARBA00022989"/>
    </source>
</evidence>
<gene>
    <name evidence="16" type="ORF">POL72_28120</name>
</gene>
<dbReference type="Gene3D" id="3.30.450.20">
    <property type="entry name" value="PAS domain"/>
    <property type="match status" value="1"/>
</dbReference>
<evidence type="ECO:0000256" key="7">
    <source>
        <dbReference type="ARBA" id="ARBA00022741"/>
    </source>
</evidence>
<dbReference type="SUPFAM" id="SSF55874">
    <property type="entry name" value="ATPase domain of HSP90 chaperone/DNA topoisomerase II/histidine kinase"/>
    <property type="match status" value="1"/>
</dbReference>
<evidence type="ECO:0000313" key="16">
    <source>
        <dbReference type="EMBL" id="MDC0681639.1"/>
    </source>
</evidence>
<dbReference type="EC" id="2.7.13.3" evidence="3"/>
<evidence type="ECO:0000256" key="1">
    <source>
        <dbReference type="ARBA" id="ARBA00000085"/>
    </source>
</evidence>
<dbReference type="InterPro" id="IPR050351">
    <property type="entry name" value="BphY/WalK/GraS-like"/>
</dbReference>
<evidence type="ECO:0000256" key="5">
    <source>
        <dbReference type="ARBA" id="ARBA00022679"/>
    </source>
</evidence>
<dbReference type="SMART" id="SM00304">
    <property type="entry name" value="HAMP"/>
    <property type="match status" value="1"/>
</dbReference>
<dbReference type="PROSITE" id="PS50885">
    <property type="entry name" value="HAMP"/>
    <property type="match status" value="1"/>
</dbReference>
<dbReference type="CDD" id="cd06225">
    <property type="entry name" value="HAMP"/>
    <property type="match status" value="1"/>
</dbReference>
<dbReference type="InterPro" id="IPR004358">
    <property type="entry name" value="Sig_transdc_His_kin-like_C"/>
</dbReference>
<evidence type="ECO:0000256" key="12">
    <source>
        <dbReference type="ARBA" id="ARBA00023136"/>
    </source>
</evidence>
<dbReference type="SMART" id="SM00388">
    <property type="entry name" value="HisKA"/>
    <property type="match status" value="1"/>
</dbReference>
<dbReference type="InterPro" id="IPR036097">
    <property type="entry name" value="HisK_dim/P_sf"/>
</dbReference>
<keyword evidence="7" id="KW-0547">Nucleotide-binding</keyword>
<evidence type="ECO:0000259" key="14">
    <source>
        <dbReference type="PROSITE" id="PS50112"/>
    </source>
</evidence>
<dbReference type="InterPro" id="IPR003661">
    <property type="entry name" value="HisK_dim/P_dom"/>
</dbReference>
<dbReference type="InterPro" id="IPR000014">
    <property type="entry name" value="PAS"/>
</dbReference>